<evidence type="ECO:0000313" key="10">
    <source>
        <dbReference type="EMBL" id="PUA34857.1"/>
    </source>
</evidence>
<feature type="transmembrane region" description="Helical" evidence="8">
    <location>
        <begin position="269"/>
        <end position="290"/>
    </location>
</feature>
<evidence type="ECO:0000256" key="4">
    <source>
        <dbReference type="ARBA" id="ARBA00022741"/>
    </source>
</evidence>
<dbReference type="InterPro" id="IPR003594">
    <property type="entry name" value="HATPase_dom"/>
</dbReference>
<dbReference type="Gene3D" id="3.30.565.10">
    <property type="entry name" value="Histidine kinase-like ATPase, C-terminal domain"/>
    <property type="match status" value="1"/>
</dbReference>
<evidence type="ECO:0000256" key="5">
    <source>
        <dbReference type="ARBA" id="ARBA00022777"/>
    </source>
</evidence>
<organism evidence="10 11">
    <name type="scientific">Paenibacillus elgii</name>
    <dbReference type="NCBI Taxonomy" id="189691"/>
    <lineage>
        <taxon>Bacteria</taxon>
        <taxon>Bacillati</taxon>
        <taxon>Bacillota</taxon>
        <taxon>Bacilli</taxon>
        <taxon>Bacillales</taxon>
        <taxon>Paenibacillaceae</taxon>
        <taxon>Paenibacillus</taxon>
    </lineage>
</organism>
<keyword evidence="6" id="KW-0067">ATP-binding</keyword>
<dbReference type="GO" id="GO:0016020">
    <property type="term" value="C:membrane"/>
    <property type="evidence" value="ECO:0007669"/>
    <property type="project" value="InterPro"/>
</dbReference>
<dbReference type="InterPro" id="IPR011712">
    <property type="entry name" value="Sig_transdc_His_kin_sub3_dim/P"/>
</dbReference>
<evidence type="ECO:0000256" key="2">
    <source>
        <dbReference type="ARBA" id="ARBA00012438"/>
    </source>
</evidence>
<dbReference type="EC" id="2.7.13.3" evidence="2"/>
<dbReference type="GO" id="GO:0005524">
    <property type="term" value="F:ATP binding"/>
    <property type="evidence" value="ECO:0007669"/>
    <property type="project" value="UniProtKB-KW"/>
</dbReference>
<dbReference type="EMBL" id="PYHP01000099">
    <property type="protein sequence ID" value="PUA34857.1"/>
    <property type="molecule type" value="Genomic_DNA"/>
</dbReference>
<accession>A0A2T6FSJ6</accession>
<sequence>MKKKGIILLFLSIFVAAQAWCSYIMFKYPYTGIYLTLNQQNQWEIKELDNDSASVYLDLKVGDIIKQVDGKSPDENPMIYKWRTIEQARELFISRDGLEKKIIIYSKSELSQDIIPLFEGLLCLFLAGLLYMRIRHSSSAQLLAVVFLTCGIIYISQGASIRGDVVGKILITSLVMAIPFVFFHFLVVFFKEKGNIQLPKKVLKYLYFIAVIGFGIRLFTLYPPTAYMIHRYNATVTLSFFIVGFLFNISFLTFIYFKIRKEKSYLSSIVRSVWFSLFLSFLPAICFSFLPKLITGQRIINVLYTNWFILLFPISFAYLIASNQLYDIGLVLRRIGFAVLLAIIPSALFTGSYAFLFQDLVDAREIVFIFAGSIIMLSSVMYSAEYFTTRLERFLFPRKYVLQTALKKIAKSLGYISSFRDLKEIVLVDIVKTLQVRGGAIVFQYENDTEIIDEGEIDTAEIKKMICSSTWLHHPIYTCIEINRHEEYASYLVITSNKANTLLGKEEVQWLHLITSYLEVSLENVHLIRKLTAKMQLLAAQLPDEQSAQDIQWFRKIMFELQEEERLRIAADLHDTTMQDLFFLKRRFVSLLDKYAMNKEDKEHLNNIINFVEMINNSLRQSCFELNPFLLKEIGLIETVRTYLDKEAYHTPFEIEFKEEGASSIESKDLTTKRHIFRIVQELLNNAKKHSQASKVSFAMTMKDHKFCLTYEDDGVGFDSTQVPRMEIGASGMGVEQMRGRILHLNGKLEFDSRRGAGVKFLITIPVREVMSV</sequence>
<dbReference type="Gene3D" id="1.20.5.1930">
    <property type="match status" value="1"/>
</dbReference>
<keyword evidence="8" id="KW-0812">Transmembrane</keyword>
<dbReference type="PANTHER" id="PTHR24421:SF60">
    <property type="entry name" value="SENSOR HISTIDINE KINASE COMP"/>
    <property type="match status" value="1"/>
</dbReference>
<keyword evidence="7" id="KW-0902">Two-component regulatory system</keyword>
<feature type="transmembrane region" description="Helical" evidence="8">
    <location>
        <begin position="302"/>
        <end position="323"/>
    </location>
</feature>
<gene>
    <name evidence="10" type="ORF">C8Z91_33855</name>
</gene>
<dbReference type="Pfam" id="PF02518">
    <property type="entry name" value="HATPase_c"/>
    <property type="match status" value="1"/>
</dbReference>
<keyword evidence="4" id="KW-0547">Nucleotide-binding</keyword>
<dbReference type="SUPFAM" id="SSF55874">
    <property type="entry name" value="ATPase domain of HSP90 chaperone/DNA topoisomerase II/histidine kinase"/>
    <property type="match status" value="1"/>
</dbReference>
<keyword evidence="8" id="KW-1133">Transmembrane helix</keyword>
<dbReference type="GO" id="GO:0000155">
    <property type="term" value="F:phosphorelay sensor kinase activity"/>
    <property type="evidence" value="ECO:0007669"/>
    <property type="project" value="InterPro"/>
</dbReference>
<keyword evidence="3" id="KW-0808">Transferase</keyword>
<dbReference type="Pfam" id="PF07730">
    <property type="entry name" value="HisKA_3"/>
    <property type="match status" value="1"/>
</dbReference>
<evidence type="ECO:0000256" key="7">
    <source>
        <dbReference type="ARBA" id="ARBA00023012"/>
    </source>
</evidence>
<protein>
    <recommendedName>
        <fullName evidence="2">histidine kinase</fullName>
        <ecNumber evidence="2">2.7.13.3</ecNumber>
    </recommendedName>
</protein>
<feature type="transmembrane region" description="Helical" evidence="8">
    <location>
        <begin position="139"/>
        <end position="157"/>
    </location>
</feature>
<dbReference type="GO" id="GO:0046983">
    <property type="term" value="F:protein dimerization activity"/>
    <property type="evidence" value="ECO:0007669"/>
    <property type="project" value="InterPro"/>
</dbReference>
<dbReference type="Proteomes" id="UP000244184">
    <property type="component" value="Unassembled WGS sequence"/>
</dbReference>
<evidence type="ECO:0000256" key="8">
    <source>
        <dbReference type="SAM" id="Phobius"/>
    </source>
</evidence>
<feature type="transmembrane region" description="Helical" evidence="8">
    <location>
        <begin position="335"/>
        <end position="355"/>
    </location>
</feature>
<dbReference type="CDD" id="cd16917">
    <property type="entry name" value="HATPase_UhpB-NarQ-NarX-like"/>
    <property type="match status" value="1"/>
</dbReference>
<comment type="caution">
    <text evidence="10">The sequence shown here is derived from an EMBL/GenBank/DDBJ whole genome shotgun (WGS) entry which is preliminary data.</text>
</comment>
<dbReference type="PROSITE" id="PS50109">
    <property type="entry name" value="HIS_KIN"/>
    <property type="match status" value="1"/>
</dbReference>
<dbReference type="AlphaFoldDB" id="A0A2T6FSJ6"/>
<feature type="transmembrane region" description="Helical" evidence="8">
    <location>
        <begin position="114"/>
        <end position="132"/>
    </location>
</feature>
<evidence type="ECO:0000313" key="11">
    <source>
        <dbReference type="Proteomes" id="UP000244184"/>
    </source>
</evidence>
<name>A0A2T6FSJ6_9BACL</name>
<feature type="transmembrane region" description="Helical" evidence="8">
    <location>
        <begin position="169"/>
        <end position="190"/>
    </location>
</feature>
<feature type="transmembrane region" description="Helical" evidence="8">
    <location>
        <begin position="367"/>
        <end position="388"/>
    </location>
</feature>
<evidence type="ECO:0000256" key="3">
    <source>
        <dbReference type="ARBA" id="ARBA00022679"/>
    </source>
</evidence>
<comment type="catalytic activity">
    <reaction evidence="1">
        <text>ATP + protein L-histidine = ADP + protein N-phospho-L-histidine.</text>
        <dbReference type="EC" id="2.7.13.3"/>
    </reaction>
</comment>
<evidence type="ECO:0000256" key="1">
    <source>
        <dbReference type="ARBA" id="ARBA00000085"/>
    </source>
</evidence>
<dbReference type="InterPro" id="IPR005467">
    <property type="entry name" value="His_kinase_dom"/>
</dbReference>
<keyword evidence="8" id="KW-0472">Membrane</keyword>
<dbReference type="PANTHER" id="PTHR24421">
    <property type="entry name" value="NITRATE/NITRITE SENSOR PROTEIN NARX-RELATED"/>
    <property type="match status" value="1"/>
</dbReference>
<reference evidence="10 11" key="1">
    <citation type="submission" date="2018-03" db="EMBL/GenBank/DDBJ databases">
        <title>Genome sequence of Paenibacillus elgii strain AC13 an antimicrobial compound producing bacteria.</title>
        <authorList>
            <person name="Kurokawa A.S."/>
            <person name="Araujo J.F."/>
            <person name="Costa R.A."/>
            <person name="Ortega D.B."/>
            <person name="Pires A.S."/>
            <person name="Pappas G.J.Jr."/>
            <person name="Franco O.L."/>
            <person name="Barreto C."/>
            <person name="Magalhaes B.S."/>
            <person name="Kruger R.H."/>
        </authorList>
    </citation>
    <scope>NUCLEOTIDE SEQUENCE [LARGE SCALE GENOMIC DNA]</scope>
    <source>
        <strain evidence="10 11">AC13</strain>
    </source>
</reference>
<proteinExistence type="predicted"/>
<dbReference type="InterPro" id="IPR036890">
    <property type="entry name" value="HATPase_C_sf"/>
</dbReference>
<dbReference type="SMART" id="SM00387">
    <property type="entry name" value="HATPase_c"/>
    <property type="match status" value="1"/>
</dbReference>
<feature type="transmembrane region" description="Helical" evidence="8">
    <location>
        <begin position="202"/>
        <end position="222"/>
    </location>
</feature>
<feature type="transmembrane region" description="Helical" evidence="8">
    <location>
        <begin position="234"/>
        <end position="257"/>
    </location>
</feature>
<dbReference type="InterPro" id="IPR050482">
    <property type="entry name" value="Sensor_HK_TwoCompSys"/>
</dbReference>
<feature type="domain" description="Histidine kinase" evidence="9">
    <location>
        <begin position="676"/>
        <end position="769"/>
    </location>
</feature>
<evidence type="ECO:0000256" key="6">
    <source>
        <dbReference type="ARBA" id="ARBA00022840"/>
    </source>
</evidence>
<evidence type="ECO:0000259" key="9">
    <source>
        <dbReference type="PROSITE" id="PS50109"/>
    </source>
</evidence>
<keyword evidence="5" id="KW-0418">Kinase</keyword>